<evidence type="ECO:0000256" key="4">
    <source>
        <dbReference type="SAM" id="MobiDB-lite"/>
    </source>
</evidence>
<dbReference type="PANTHER" id="PTHR44019">
    <property type="entry name" value="WD REPEAT-CONTAINING PROTEIN 55"/>
    <property type="match status" value="1"/>
</dbReference>
<feature type="region of interest" description="Disordered" evidence="4">
    <location>
        <begin position="155"/>
        <end position="202"/>
    </location>
</feature>
<dbReference type="InterPro" id="IPR001680">
    <property type="entry name" value="WD40_rpt"/>
</dbReference>
<sequence>MASARTGAALELRKIRKKIRQIENLESLDRDLTDEELNKILRKNRLRENLLELLAEHGEEESFTSSTRSELTDDGILTESSSYHDYIVDNGYNDSIITGEVTIIEPEDETNTDLIEIDVTDDLEEEMVINKTTNAVTGEILEDNMENGKPVTVETWETKTKSQKKTQPVNKAASKEIRENTNPSPVKKTKKTKSISSTQTTEKTEKFSKLKATLHKWRFGKFEVIELEGHSDLVTDADNDGDLLVTSSRDTTVKLWCLETLSELRNYGGHNSAVTCVQLLSKEDSASVCKSLGTENTERLFISGSYDCCFKIWSTGKSGEALRSVYTFNPVTKVIYHPVAQAIITGSDGGKLEIWDIASGEKIHSVHPYEESVTGLKVVNGTIFSCSAEGVISIHKLQDDQIICLFVSENIRSENNGHLTQRYIRGFDVRNGLIYYGDDGTNVKVLDWRKGLVHKLINHSEDFGITDSISCHGNIIVSSAYSLDNGAGYVNVRYLPEETYMTTLDDEDTGRILSLSYAESGNKDIVITAGTQLKVWISNTEQRKDIDDENLVSTRYVPKLAQRHYQDSDVESDVETTDSEAEEDGRHDHPSQSRDSSQGWLSYCNII</sequence>
<dbReference type="Proteomes" id="UP000683360">
    <property type="component" value="Unassembled WGS sequence"/>
</dbReference>
<dbReference type="InterPro" id="IPR015943">
    <property type="entry name" value="WD40/YVTN_repeat-like_dom_sf"/>
</dbReference>
<dbReference type="OrthoDB" id="190105at2759"/>
<evidence type="ECO:0000313" key="6">
    <source>
        <dbReference type="Proteomes" id="UP000683360"/>
    </source>
</evidence>
<feature type="repeat" description="WD" evidence="3">
    <location>
        <begin position="227"/>
        <end position="266"/>
    </location>
</feature>
<dbReference type="PROSITE" id="PS50082">
    <property type="entry name" value="WD_REPEATS_2"/>
    <property type="match status" value="2"/>
</dbReference>
<protein>
    <submittedName>
        <fullName evidence="5">Uncharacterized protein</fullName>
    </submittedName>
</protein>
<keyword evidence="6" id="KW-1185">Reference proteome</keyword>
<comment type="caution">
    <text evidence="5">The sequence shown here is derived from an EMBL/GenBank/DDBJ whole genome shotgun (WGS) entry which is preliminary data.</text>
</comment>
<feature type="region of interest" description="Disordered" evidence="4">
    <location>
        <begin position="562"/>
        <end position="601"/>
    </location>
</feature>
<feature type="compositionally biased region" description="Acidic residues" evidence="4">
    <location>
        <begin position="568"/>
        <end position="583"/>
    </location>
</feature>
<feature type="repeat" description="WD" evidence="3">
    <location>
        <begin position="331"/>
        <end position="365"/>
    </location>
</feature>
<accession>A0A8S3UWB9</accession>
<dbReference type="InterPro" id="IPR036322">
    <property type="entry name" value="WD40_repeat_dom_sf"/>
</dbReference>
<proteinExistence type="predicted"/>
<dbReference type="EMBL" id="CAJPWZ010002775">
    <property type="protein sequence ID" value="CAG2245528.1"/>
    <property type="molecule type" value="Genomic_DNA"/>
</dbReference>
<keyword evidence="1 3" id="KW-0853">WD repeat</keyword>
<reference evidence="5" key="1">
    <citation type="submission" date="2021-03" db="EMBL/GenBank/DDBJ databases">
        <authorList>
            <person name="Bekaert M."/>
        </authorList>
    </citation>
    <scope>NUCLEOTIDE SEQUENCE</scope>
</reference>
<gene>
    <name evidence="5" type="ORF">MEDL_57532</name>
</gene>
<dbReference type="SUPFAM" id="SSF50978">
    <property type="entry name" value="WD40 repeat-like"/>
    <property type="match status" value="1"/>
</dbReference>
<name>A0A8S3UWB9_MYTED</name>
<organism evidence="5 6">
    <name type="scientific">Mytilus edulis</name>
    <name type="common">Blue mussel</name>
    <dbReference type="NCBI Taxonomy" id="6550"/>
    <lineage>
        <taxon>Eukaryota</taxon>
        <taxon>Metazoa</taxon>
        <taxon>Spiralia</taxon>
        <taxon>Lophotrochozoa</taxon>
        <taxon>Mollusca</taxon>
        <taxon>Bivalvia</taxon>
        <taxon>Autobranchia</taxon>
        <taxon>Pteriomorphia</taxon>
        <taxon>Mytilida</taxon>
        <taxon>Mytiloidea</taxon>
        <taxon>Mytilidae</taxon>
        <taxon>Mytilinae</taxon>
        <taxon>Mytilus</taxon>
    </lineage>
</organism>
<keyword evidence="2" id="KW-0677">Repeat</keyword>
<dbReference type="InterPro" id="IPR050505">
    <property type="entry name" value="WDR55/POC1"/>
</dbReference>
<dbReference type="Gene3D" id="2.130.10.10">
    <property type="entry name" value="YVTN repeat-like/Quinoprotein amine dehydrogenase"/>
    <property type="match status" value="2"/>
</dbReference>
<dbReference type="Pfam" id="PF00400">
    <property type="entry name" value="WD40"/>
    <property type="match status" value="2"/>
</dbReference>
<evidence type="ECO:0000256" key="1">
    <source>
        <dbReference type="ARBA" id="ARBA00022574"/>
    </source>
</evidence>
<evidence type="ECO:0000256" key="2">
    <source>
        <dbReference type="ARBA" id="ARBA00022737"/>
    </source>
</evidence>
<evidence type="ECO:0000256" key="3">
    <source>
        <dbReference type="PROSITE-ProRule" id="PRU00221"/>
    </source>
</evidence>
<dbReference type="AlphaFoldDB" id="A0A8S3UWB9"/>
<evidence type="ECO:0000313" key="5">
    <source>
        <dbReference type="EMBL" id="CAG2245528.1"/>
    </source>
</evidence>
<dbReference type="PANTHER" id="PTHR44019:SF8">
    <property type="entry name" value="POC1 CENTRIOLAR PROTEIN HOMOLOG"/>
    <property type="match status" value="1"/>
</dbReference>
<dbReference type="SMART" id="SM00320">
    <property type="entry name" value="WD40"/>
    <property type="match status" value="5"/>
</dbReference>
<dbReference type="PROSITE" id="PS50294">
    <property type="entry name" value="WD_REPEATS_REGION"/>
    <property type="match status" value="1"/>
</dbReference>